<organism evidence="2 3">
    <name type="scientific">Epilithonimonas lactis</name>
    <dbReference type="NCBI Taxonomy" id="421072"/>
    <lineage>
        <taxon>Bacteria</taxon>
        <taxon>Pseudomonadati</taxon>
        <taxon>Bacteroidota</taxon>
        <taxon>Flavobacteriia</taxon>
        <taxon>Flavobacteriales</taxon>
        <taxon>Weeksellaceae</taxon>
        <taxon>Chryseobacterium group</taxon>
        <taxon>Epilithonimonas</taxon>
    </lineage>
</organism>
<dbReference type="Proteomes" id="UP000028623">
    <property type="component" value="Unassembled WGS sequence"/>
</dbReference>
<dbReference type="eggNOG" id="ENOG5033N6K">
    <property type="taxonomic scope" value="Bacteria"/>
</dbReference>
<proteinExistence type="predicted"/>
<evidence type="ECO:0000256" key="1">
    <source>
        <dbReference type="SAM" id="Phobius"/>
    </source>
</evidence>
<feature type="transmembrane region" description="Helical" evidence="1">
    <location>
        <begin position="29"/>
        <end position="50"/>
    </location>
</feature>
<sequence>MIKRIILIAIFYVIIIVTATLAMDSTSDNYLIIILAAGLIFSVLIVRQIYKKYFMNFKPRNQNIVYGNSNINNLNKISTSPFLFGLEKKLLSDDEFYFDNDYFYAINPENKTAKFNLKDITELSRTAININNRTIWQVKIKTENRELIFKFAHNYTIWNKSFLDFYNKIKALNPSAIKSKWSLWRM</sequence>
<keyword evidence="1" id="KW-1133">Transmembrane helix</keyword>
<name>A0A085BHU8_9FLAO</name>
<dbReference type="OrthoDB" id="706715at2"/>
<comment type="caution">
    <text evidence="2">The sequence shown here is derived from an EMBL/GenBank/DDBJ whole genome shotgun (WGS) entry which is preliminary data.</text>
</comment>
<protein>
    <submittedName>
        <fullName evidence="2">Uncharacterized protein</fullName>
    </submittedName>
</protein>
<keyword evidence="1" id="KW-0812">Transmembrane</keyword>
<dbReference type="AlphaFoldDB" id="A0A085BHU8"/>
<evidence type="ECO:0000313" key="2">
    <source>
        <dbReference type="EMBL" id="KFC22043.1"/>
    </source>
</evidence>
<keyword evidence="3" id="KW-1185">Reference proteome</keyword>
<gene>
    <name evidence="2" type="ORF">IO89_08760</name>
</gene>
<accession>A0A085BHU8</accession>
<dbReference type="STRING" id="421072.SAMN04488097_2366"/>
<dbReference type="RefSeq" id="WP_034975374.1">
    <property type="nucleotide sequence ID" value="NZ_FOFI01000003.1"/>
</dbReference>
<dbReference type="EMBL" id="JPLY01000003">
    <property type="protein sequence ID" value="KFC22043.1"/>
    <property type="molecule type" value="Genomic_DNA"/>
</dbReference>
<feature type="transmembrane region" description="Helical" evidence="1">
    <location>
        <begin position="5"/>
        <end position="23"/>
    </location>
</feature>
<reference evidence="2 3" key="1">
    <citation type="submission" date="2014-07" db="EMBL/GenBank/DDBJ databases">
        <title>Epilithonimonas lactis LMG 22401 Genome.</title>
        <authorList>
            <person name="Pipes S.E."/>
            <person name="Stropko S.J."/>
        </authorList>
    </citation>
    <scope>NUCLEOTIDE SEQUENCE [LARGE SCALE GENOMIC DNA]</scope>
    <source>
        <strain evidence="2 3">LMG 24401</strain>
    </source>
</reference>
<evidence type="ECO:0000313" key="3">
    <source>
        <dbReference type="Proteomes" id="UP000028623"/>
    </source>
</evidence>
<keyword evidence="1" id="KW-0472">Membrane</keyword>